<evidence type="ECO:0000256" key="8">
    <source>
        <dbReference type="SAM" id="Phobius"/>
    </source>
</evidence>
<evidence type="ECO:0000256" key="5">
    <source>
        <dbReference type="ARBA" id="ARBA00023136"/>
    </source>
</evidence>
<feature type="compositionally biased region" description="Basic residues" evidence="7">
    <location>
        <begin position="16"/>
        <end position="31"/>
    </location>
</feature>
<evidence type="ECO:0000256" key="1">
    <source>
        <dbReference type="ARBA" id="ARBA00004606"/>
    </source>
</evidence>
<dbReference type="EMBL" id="JARTCD010000005">
    <property type="protein sequence ID" value="KAJ8662178.1"/>
    <property type="molecule type" value="Genomic_DNA"/>
</dbReference>
<dbReference type="GO" id="GO:0016020">
    <property type="term" value="C:membrane"/>
    <property type="evidence" value="ECO:0007669"/>
    <property type="project" value="UniProtKB-SubCell"/>
</dbReference>
<evidence type="ECO:0000313" key="10">
    <source>
        <dbReference type="Proteomes" id="UP001234581"/>
    </source>
</evidence>
<evidence type="ECO:0000256" key="4">
    <source>
        <dbReference type="ARBA" id="ARBA00022989"/>
    </source>
</evidence>
<protein>
    <recommendedName>
        <fullName evidence="11">Glycosyltransferase family 49 protein</fullName>
    </recommendedName>
</protein>
<comment type="subcellular location">
    <subcellularLocation>
        <location evidence="1">Membrane</location>
        <topology evidence="1">Single-pass type II membrane protein</topology>
    </subcellularLocation>
</comment>
<feature type="transmembrane region" description="Helical" evidence="8">
    <location>
        <begin position="111"/>
        <end position="132"/>
    </location>
</feature>
<dbReference type="InterPro" id="IPR051292">
    <property type="entry name" value="Xyl/GlcA_transferase"/>
</dbReference>
<dbReference type="GO" id="GO:0015020">
    <property type="term" value="F:glucuronosyltransferase activity"/>
    <property type="evidence" value="ECO:0007669"/>
    <property type="project" value="TreeGrafter"/>
</dbReference>
<keyword evidence="4 8" id="KW-1133">Transmembrane helix</keyword>
<keyword evidence="6" id="KW-0325">Glycoprotein</keyword>
<dbReference type="PANTHER" id="PTHR12270:SF25">
    <property type="entry name" value="GLYCOSYLTRANSFERASE-LIKE PROTEIN LARGE"/>
    <property type="match status" value="1"/>
</dbReference>
<reference evidence="9 10" key="1">
    <citation type="submission" date="2023-03" db="EMBL/GenBank/DDBJ databases">
        <title>Genome sequence of Lichtheimia ornata CBS 291.66.</title>
        <authorList>
            <person name="Mohabir J.T."/>
            <person name="Shea T.P."/>
            <person name="Kurbessoian T."/>
            <person name="Berby B."/>
            <person name="Fontaine J."/>
            <person name="Livny J."/>
            <person name="Gnirke A."/>
            <person name="Stajich J.E."/>
            <person name="Cuomo C.A."/>
        </authorList>
    </citation>
    <scope>NUCLEOTIDE SEQUENCE [LARGE SCALE GENOMIC DNA]</scope>
    <source>
        <strain evidence="9">CBS 291.66</strain>
    </source>
</reference>
<dbReference type="Proteomes" id="UP001234581">
    <property type="component" value="Unassembled WGS sequence"/>
</dbReference>
<dbReference type="GO" id="GO:0042285">
    <property type="term" value="F:xylosyltransferase activity"/>
    <property type="evidence" value="ECO:0007669"/>
    <property type="project" value="TreeGrafter"/>
</dbReference>
<dbReference type="RefSeq" id="XP_058347091.1">
    <property type="nucleotide sequence ID" value="XM_058481960.1"/>
</dbReference>
<evidence type="ECO:0000313" key="9">
    <source>
        <dbReference type="EMBL" id="KAJ8662178.1"/>
    </source>
</evidence>
<keyword evidence="10" id="KW-1185">Reference proteome</keyword>
<accession>A0AAD7VA29</accession>
<comment type="caution">
    <text evidence="9">The sequence shown here is derived from an EMBL/GenBank/DDBJ whole genome shotgun (WGS) entry which is preliminary data.</text>
</comment>
<dbReference type="GO" id="GO:0035269">
    <property type="term" value="P:protein O-linked glycosylation via mannose"/>
    <property type="evidence" value="ECO:0007669"/>
    <property type="project" value="TreeGrafter"/>
</dbReference>
<keyword evidence="5 8" id="KW-0472">Membrane</keyword>
<dbReference type="PANTHER" id="PTHR12270">
    <property type="entry name" value="GLYCOSYLTRANSFERASE-RELATED"/>
    <property type="match status" value="1"/>
</dbReference>
<evidence type="ECO:0000256" key="3">
    <source>
        <dbReference type="ARBA" id="ARBA00022968"/>
    </source>
</evidence>
<evidence type="ECO:0000256" key="7">
    <source>
        <dbReference type="SAM" id="MobiDB-lite"/>
    </source>
</evidence>
<sequence length="516" mass="59719">MTKTEQHQDFQQPQQRQHKRSPLVTKTHQRKPSITSASTHHRIPDKSTQASTSLASLSSFTMSRSWQKYTSRLSLQLDAFLNPSGPLLPHEQQGASKSWVAKLTRSRLARLLLLFYAMFSVMLSFSQLWGWYFSSTPPLDPRFGVAWQPARTYDSDQSYSVMDNMTTGLKMSKLFSKSHYDAVRMTEPYWLKGSEAIDPRDVTLTTAVTLDTWAELERIAERWQGPISATLHIDHQVGRDQLQRIRDAYTTTSRVNNLKLRADIHLVRSAESNPPTVLLSRNVERNVARLFARTEFVCEMPSNLVPATDLRRTFDANRNIFETLLREGDMLVVPIFGFNHQDEREAFTIPYHKERLLESINKNEMGLVDPHWEINQGPTDLDRWRESTSLYAVEHYHYDYEPIVIASKTVQPWCAERFLDRRSACLLSNYLAGGEFWVLPDDFVVQLPASGESQLSDFERVIENRVYAKFYWEQCVHHARQLDALGLWKNARSEHVRKQCSRVIQNWGKGLIGKPE</sequence>
<keyword evidence="2 8" id="KW-0812">Transmembrane</keyword>
<dbReference type="AlphaFoldDB" id="A0AAD7VA29"/>
<organism evidence="9 10">
    <name type="scientific">Lichtheimia ornata</name>
    <dbReference type="NCBI Taxonomy" id="688661"/>
    <lineage>
        <taxon>Eukaryota</taxon>
        <taxon>Fungi</taxon>
        <taxon>Fungi incertae sedis</taxon>
        <taxon>Mucoromycota</taxon>
        <taxon>Mucoromycotina</taxon>
        <taxon>Mucoromycetes</taxon>
        <taxon>Mucorales</taxon>
        <taxon>Lichtheimiaceae</taxon>
        <taxon>Lichtheimia</taxon>
    </lineage>
</organism>
<evidence type="ECO:0008006" key="11">
    <source>
        <dbReference type="Google" id="ProtNLM"/>
    </source>
</evidence>
<feature type="region of interest" description="Disordered" evidence="7">
    <location>
        <begin position="1"/>
        <end position="50"/>
    </location>
</feature>
<dbReference type="Pfam" id="PF13896">
    <property type="entry name" value="Glyco_transf_49"/>
    <property type="match status" value="2"/>
</dbReference>
<gene>
    <name evidence="9" type="ORF">O0I10_001871</name>
</gene>
<name>A0AAD7VA29_9FUNG</name>
<evidence type="ECO:0000256" key="2">
    <source>
        <dbReference type="ARBA" id="ARBA00022692"/>
    </source>
</evidence>
<keyword evidence="3" id="KW-0735">Signal-anchor</keyword>
<proteinExistence type="predicted"/>
<dbReference type="GeneID" id="83209289"/>
<evidence type="ECO:0000256" key="6">
    <source>
        <dbReference type="ARBA" id="ARBA00023180"/>
    </source>
</evidence>